<evidence type="ECO:0000256" key="1">
    <source>
        <dbReference type="ARBA" id="ARBA00004123"/>
    </source>
</evidence>
<evidence type="ECO:0000256" key="5">
    <source>
        <dbReference type="ARBA" id="ARBA00022679"/>
    </source>
</evidence>
<dbReference type="Pfam" id="PF17907">
    <property type="entry name" value="AWS"/>
    <property type="match status" value="1"/>
</dbReference>
<dbReference type="InterPro" id="IPR046341">
    <property type="entry name" value="SET_dom_sf"/>
</dbReference>
<evidence type="ECO:0000256" key="7">
    <source>
        <dbReference type="ARBA" id="ARBA00023242"/>
    </source>
</evidence>
<keyword evidence="4 10" id="KW-0489">Methyltransferase</keyword>
<dbReference type="Proteomes" id="UP000002624">
    <property type="component" value="Unassembled WGS sequence"/>
</dbReference>
<evidence type="ECO:0000256" key="3">
    <source>
        <dbReference type="ARBA" id="ARBA00022454"/>
    </source>
</evidence>
<comment type="subcellular location">
    <subcellularLocation>
        <location evidence="2">Chromosome</location>
    </subcellularLocation>
    <subcellularLocation>
        <location evidence="1">Nucleus</location>
    </subcellularLocation>
</comment>
<keyword evidence="7" id="KW-0539">Nucleus</keyword>
<evidence type="ECO:0000256" key="4">
    <source>
        <dbReference type="ARBA" id="ARBA00022603"/>
    </source>
</evidence>
<protein>
    <submittedName>
        <fullName evidence="10">Histone-lysine N-methyltransferase</fullName>
    </submittedName>
</protein>
<evidence type="ECO:0000256" key="8">
    <source>
        <dbReference type="SAM" id="MobiDB-lite"/>
    </source>
</evidence>
<keyword evidence="3" id="KW-0158">Chromosome</keyword>
<dbReference type="PANTHER" id="PTHR22884">
    <property type="entry name" value="SET DOMAIN PROTEINS"/>
    <property type="match status" value="1"/>
</dbReference>
<dbReference type="PROSITE" id="PS51215">
    <property type="entry name" value="AWS"/>
    <property type="match status" value="1"/>
</dbReference>
<evidence type="ECO:0000259" key="9">
    <source>
        <dbReference type="PROSITE" id="PS51215"/>
    </source>
</evidence>
<dbReference type="GO" id="GO:0042054">
    <property type="term" value="F:histone methyltransferase activity"/>
    <property type="evidence" value="ECO:0007669"/>
    <property type="project" value="InterPro"/>
</dbReference>
<name>C6HSS3_AJECH</name>
<dbReference type="AlphaFoldDB" id="C6HSS3"/>
<dbReference type="GO" id="GO:0032259">
    <property type="term" value="P:methylation"/>
    <property type="evidence" value="ECO:0007669"/>
    <property type="project" value="UniProtKB-KW"/>
</dbReference>
<dbReference type="GO" id="GO:0005634">
    <property type="term" value="C:nucleus"/>
    <property type="evidence" value="ECO:0007669"/>
    <property type="project" value="UniProtKB-SubCell"/>
</dbReference>
<feature type="compositionally biased region" description="Low complexity" evidence="8">
    <location>
        <begin position="116"/>
        <end position="137"/>
    </location>
</feature>
<dbReference type="EMBL" id="GG692439">
    <property type="protein sequence ID" value="EER36598.1"/>
    <property type="molecule type" value="Genomic_DNA"/>
</dbReference>
<dbReference type="VEuPathDB" id="FungiDB:HCDG_09254"/>
<dbReference type="GO" id="GO:0005694">
    <property type="term" value="C:chromosome"/>
    <property type="evidence" value="ECO:0007669"/>
    <property type="project" value="UniProtKB-SubCell"/>
</dbReference>
<evidence type="ECO:0000313" key="11">
    <source>
        <dbReference type="Proteomes" id="UP000002624"/>
    </source>
</evidence>
<sequence length="293" mass="31816">MSGPGILSLHQAGHPPGVIYQSIIRRNNQQHLGRFSNRTHLFTTPGLTATSTSKGDFPLVVQSSIMAHDDEDCKAEAVADAVTAMQIKHDTSTDSPAIDNILSSDAANDHANGLVPLSKPSSTKSLSKSKSQSETSSPCGKDEDEQPKEKVAGSITVKLEPGLPPKLSRTASQKVVPRPALLFDHLPDSTAEAASTFQLMNDCTYSSKYMGYTEHAMECDCAEEWDPVAAKNRACGEDSDCINRATKMECVGDCGCGDECENQRFQRRQYAHVSVIKTEKKGYGLRAEFRFTT</sequence>
<evidence type="ECO:0000256" key="6">
    <source>
        <dbReference type="ARBA" id="ARBA00022691"/>
    </source>
</evidence>
<dbReference type="SUPFAM" id="SSF82199">
    <property type="entry name" value="SET domain"/>
    <property type="match status" value="1"/>
</dbReference>
<accession>C6HSS3</accession>
<proteinExistence type="predicted"/>
<feature type="domain" description="AWS" evidence="9">
    <location>
        <begin position="214"/>
        <end position="269"/>
    </location>
</feature>
<dbReference type="STRING" id="544712.C6HSS3"/>
<reference evidence="11" key="1">
    <citation type="submission" date="2009-05" db="EMBL/GenBank/DDBJ databases">
        <title>The genome sequence of Ajellomyces capsulatus strain H143.</title>
        <authorList>
            <person name="Champion M."/>
            <person name="Cuomo C.A."/>
            <person name="Ma L.-J."/>
            <person name="Henn M.R."/>
            <person name="Sil A."/>
            <person name="Goldman B."/>
            <person name="Young S.K."/>
            <person name="Kodira C.D."/>
            <person name="Zeng Q."/>
            <person name="Koehrsen M."/>
            <person name="Alvarado L."/>
            <person name="Berlin A.M."/>
            <person name="Borenstein D."/>
            <person name="Chen Z."/>
            <person name="Engels R."/>
            <person name="Freedman E."/>
            <person name="Gellesch M."/>
            <person name="Goldberg J."/>
            <person name="Griggs A."/>
            <person name="Gujja S."/>
            <person name="Heiman D.I."/>
            <person name="Hepburn T.A."/>
            <person name="Howarth C."/>
            <person name="Jen D."/>
            <person name="Larson L."/>
            <person name="Lewis B."/>
            <person name="Mehta T."/>
            <person name="Park D."/>
            <person name="Pearson M."/>
            <person name="Roberts A."/>
            <person name="Saif S."/>
            <person name="Shea T.D."/>
            <person name="Shenoy N."/>
            <person name="Sisk P."/>
            <person name="Stolte C."/>
            <person name="Sykes S."/>
            <person name="Walk T."/>
            <person name="White J."/>
            <person name="Yandava C."/>
            <person name="Klein B."/>
            <person name="McEwen J.G."/>
            <person name="Puccia R."/>
            <person name="Goldman G.H."/>
            <person name="Felipe M.S."/>
            <person name="Nino-Vega G."/>
            <person name="San-Blas G."/>
            <person name="Taylor J.W."/>
            <person name="Mendoza L."/>
            <person name="Galagan J.E."/>
            <person name="Nusbaum C."/>
            <person name="Birren B.W."/>
        </authorList>
    </citation>
    <scope>NUCLEOTIDE SEQUENCE [LARGE SCALE GENOMIC DNA]</scope>
    <source>
        <strain evidence="11">H143</strain>
    </source>
</reference>
<dbReference type="Gene3D" id="2.170.270.10">
    <property type="entry name" value="SET domain"/>
    <property type="match status" value="1"/>
</dbReference>
<organism evidence="10 11">
    <name type="scientific">Ajellomyces capsulatus (strain H143)</name>
    <name type="common">Darling's disease fungus</name>
    <name type="synonym">Histoplasma capsulatum</name>
    <dbReference type="NCBI Taxonomy" id="544712"/>
    <lineage>
        <taxon>Eukaryota</taxon>
        <taxon>Fungi</taxon>
        <taxon>Dikarya</taxon>
        <taxon>Ascomycota</taxon>
        <taxon>Pezizomycotina</taxon>
        <taxon>Eurotiomycetes</taxon>
        <taxon>Eurotiomycetidae</taxon>
        <taxon>Onygenales</taxon>
        <taxon>Ajellomycetaceae</taxon>
        <taxon>Histoplasma</taxon>
    </lineage>
</organism>
<dbReference type="SMART" id="SM00570">
    <property type="entry name" value="AWS"/>
    <property type="match status" value="1"/>
</dbReference>
<gene>
    <name evidence="10" type="ORF">HCDG_09254</name>
</gene>
<keyword evidence="5 10" id="KW-0808">Transferase</keyword>
<dbReference type="InterPro" id="IPR006560">
    <property type="entry name" value="AWS_dom"/>
</dbReference>
<dbReference type="InterPro" id="IPR050777">
    <property type="entry name" value="SET2_Histone-Lys_MeTrsfase"/>
</dbReference>
<evidence type="ECO:0000256" key="2">
    <source>
        <dbReference type="ARBA" id="ARBA00004286"/>
    </source>
</evidence>
<feature type="region of interest" description="Disordered" evidence="8">
    <location>
        <begin position="109"/>
        <end position="171"/>
    </location>
</feature>
<dbReference type="HOGENOM" id="CLU_949849_0_0_1"/>
<evidence type="ECO:0000313" key="10">
    <source>
        <dbReference type="EMBL" id="EER36598.1"/>
    </source>
</evidence>
<keyword evidence="6" id="KW-0949">S-adenosyl-L-methionine</keyword>